<dbReference type="SUPFAM" id="SSF81296">
    <property type="entry name" value="E set domains"/>
    <property type="match status" value="1"/>
</dbReference>
<dbReference type="Pfam" id="PF01833">
    <property type="entry name" value="TIG"/>
    <property type="match status" value="1"/>
</dbReference>
<dbReference type="InterPro" id="IPR012334">
    <property type="entry name" value="Pectin_lyas_fold"/>
</dbReference>
<dbReference type="STRING" id="692418.SAMN04488029_1541"/>
<dbReference type="InterPro" id="IPR014756">
    <property type="entry name" value="Ig_E-set"/>
</dbReference>
<dbReference type="Gene3D" id="2.60.40.10">
    <property type="entry name" value="Immunoglobulins"/>
    <property type="match status" value="1"/>
</dbReference>
<evidence type="ECO:0000313" key="6">
    <source>
        <dbReference type="Proteomes" id="UP000192472"/>
    </source>
</evidence>
<dbReference type="SMART" id="SM00710">
    <property type="entry name" value="PbH1"/>
    <property type="match status" value="6"/>
</dbReference>
<dbReference type="SUPFAM" id="SSF51126">
    <property type="entry name" value="Pectin lyase-like"/>
    <property type="match status" value="1"/>
</dbReference>
<dbReference type="GO" id="GO:0042995">
    <property type="term" value="C:cell projection"/>
    <property type="evidence" value="ECO:0007669"/>
    <property type="project" value="UniProtKB-SubCell"/>
</dbReference>
<evidence type="ECO:0000256" key="3">
    <source>
        <dbReference type="ARBA" id="ARBA00023273"/>
    </source>
</evidence>
<dbReference type="InterPro" id="IPR013783">
    <property type="entry name" value="Ig-like_fold"/>
</dbReference>
<evidence type="ECO:0000256" key="2">
    <source>
        <dbReference type="ARBA" id="ARBA00022729"/>
    </source>
</evidence>
<dbReference type="SUPFAM" id="SSF69318">
    <property type="entry name" value="Integrin alpha N-terminal domain"/>
    <property type="match status" value="1"/>
</dbReference>
<dbReference type="EMBL" id="FWYF01000001">
    <property type="protein sequence ID" value="SMD33182.1"/>
    <property type="molecule type" value="Genomic_DNA"/>
</dbReference>
<dbReference type="Pfam" id="PF05048">
    <property type="entry name" value="NosD"/>
    <property type="match status" value="1"/>
</dbReference>
<dbReference type="InterPro" id="IPR011050">
    <property type="entry name" value="Pectin_lyase_fold/virulence"/>
</dbReference>
<dbReference type="Gene3D" id="2.60.40.2340">
    <property type="match status" value="1"/>
</dbReference>
<dbReference type="Gene3D" id="2.160.20.10">
    <property type="entry name" value="Single-stranded right-handed beta-helix, Pectin lyase-like"/>
    <property type="match status" value="2"/>
</dbReference>
<keyword evidence="3" id="KW-0966">Cell projection</keyword>
<reference evidence="5 6" key="1">
    <citation type="submission" date="2017-04" db="EMBL/GenBank/DDBJ databases">
        <authorList>
            <person name="Afonso C.L."/>
            <person name="Miller P.J."/>
            <person name="Scott M.A."/>
            <person name="Spackman E."/>
            <person name="Goraichik I."/>
            <person name="Dimitrov K.M."/>
            <person name="Suarez D.L."/>
            <person name="Swayne D.E."/>
        </authorList>
    </citation>
    <scope>NUCLEOTIDE SEQUENCE [LARGE SCALE GENOMIC DNA]</scope>
    <source>
        <strain evidence="5 6">DSM 26133</strain>
    </source>
</reference>
<gene>
    <name evidence="5" type="ORF">SAMN04488029_1541</name>
</gene>
<sequence length="1472" mass="157167">MKEKLILVLGALFGFLSLSLFGQSLSGTYTIGNSSGLEDYSTITAAINALQAGTITGDITLQLGAETYNETVDLSSLNNGAFTVTLSGVNSSNTIIHPVDSIVADKSGISLANTNNVILENFKLEMDDISSVKVDYDLNETKGINMENASNIALNNLTLSNSNFSLSQAMTEYIASAISLLEVNAVSISSCDVSGAGMLVFIDGYSGLSIADNNFSEGQFHIYNFQSMDVDGDDLAIDGNSFQGPFPTGRQAAAIYLDETAHDPDNISYYATNVSITNNTIDGVTAGSSDDSYGMYISMTNEPEIQSNLVENSCEGIFVGRNYSARVVSNEIYATSSKSLELNAALGTTVANNIIESNYPIHLNFTDDTRLIHNTLVSTGSNPALWGAFLSGDSLEIYNNIFSVTNAATQEVFLSVAQADEVRIDHNLYSGNANTYTIEAGIGPIIGGTQYQAATLSEWQGLQTDYDQSSQSFSPTFMGSDDFHITSFSDYRFGTFIDGVTSDIDGDLRNAVTGVDVGADQHCCLPAPTITAFSPQSGPIGTNVTIFGDNFDETPSNNIVYFGATQATVMAASQYELLVEVPAGATREPISVLVNGLIAKSAKPFAVTFESDGNLSENSFDEPITLFGGEFPSDVVFGDMDGDGHADLIVGDNSNSTVTIYPNASTGPGDISFGTASSYDLLETTYDILVDDFDGDGRLDVAVGYTNAGYVSVFRNTSGSFLSLGERQDFAITGNSYWIASADIDGDGRVDLLTMDTENDSIYVLSNTSSGVDNIDFALAQSLKTGSLGQHFVVGDIDQDNLPDIIAASETDVALNVFLNTGSFSFSAKQDFALNSSPNFVMLGDVDGDGIQDLASANDGLSLTVFINSSTDNNLVLSATDFANTGGTPLDDLNGDGKLELISSDYYDGIYLSKNTSTVGVPAFDPEFNIPQGSNFNSYNAVSGDLDNNGEPELVDMGAGVLIAGLKIYRNLGSGNSFKSFSFAEQSAPATIDTDNHTIDITLEDCSDPTTLVATFELSPGATAVIPSGAGATPVTSGVTSYDYSDPIVFLVTSEDGANQIWTVTVNYGNISDNVTENIDVCDSYAFDGQTLTTSGQYFASFTNKVGCDSLVTLNLNILDSDDIVQNVDACESYEFDGATLTASGQYQALFTNQHSCDSLVTLNLTINTSDDVVESVTTCDSYEFDSEVLISTGQYQALFTNEHGCDSLVTLNLTINESDVVEETISSCDSYEFNGETLTVTGQYDGLFTNIYGCDSLVTLNLSILEATSSSEDIEACDSYEWNGTTYTESGSYQFVSANDDGCDHTETLNLTISESPTAEIERDGEFLLANEVTGATYQWYNCETEEAIANSDNRLFSPPASGSYYLEIDNGTCISVSECTEFEITVLGVEGQSQFQVYPNPISDQFTIQLAAFHSDVTVQLVDLHGKIAFQQDFRNTSTIPLNVDLKPGLYVLKVHQGSSETTQKIFKTN</sequence>
<accession>A0A1W2G9N1</accession>
<evidence type="ECO:0000256" key="1">
    <source>
        <dbReference type="ARBA" id="ARBA00004316"/>
    </source>
</evidence>
<dbReference type="Proteomes" id="UP000192472">
    <property type="component" value="Unassembled WGS sequence"/>
</dbReference>
<keyword evidence="6" id="KW-1185">Reference proteome</keyword>
<dbReference type="Pfam" id="PF13517">
    <property type="entry name" value="FG-GAP_3"/>
    <property type="match status" value="3"/>
</dbReference>
<comment type="subcellular location">
    <subcellularLocation>
        <location evidence="1">Cell projection</location>
    </subcellularLocation>
</comment>
<dbReference type="Pfam" id="PF18962">
    <property type="entry name" value="Por_Secre_tail"/>
    <property type="match status" value="1"/>
</dbReference>
<dbReference type="InterPro" id="IPR007742">
    <property type="entry name" value="NosD_dom"/>
</dbReference>
<dbReference type="SMART" id="SM00429">
    <property type="entry name" value="IPT"/>
    <property type="match status" value="1"/>
</dbReference>
<dbReference type="RefSeq" id="WP_084371851.1">
    <property type="nucleotide sequence ID" value="NZ_FWYF01000001.1"/>
</dbReference>
<protein>
    <submittedName>
        <fullName evidence="5">Por secretion system C-terminal sorting domain-containing protein</fullName>
    </submittedName>
</protein>
<dbReference type="PANTHER" id="PTHR46580:SF2">
    <property type="entry name" value="MAM DOMAIN-CONTAINING PROTEIN"/>
    <property type="match status" value="1"/>
</dbReference>
<name>A0A1W2G9N1_REIFA</name>
<dbReference type="InterPro" id="IPR006626">
    <property type="entry name" value="PbH1"/>
</dbReference>
<organism evidence="5 6">
    <name type="scientific">Reichenbachiella faecimaris</name>
    <dbReference type="NCBI Taxonomy" id="692418"/>
    <lineage>
        <taxon>Bacteria</taxon>
        <taxon>Pseudomonadati</taxon>
        <taxon>Bacteroidota</taxon>
        <taxon>Cytophagia</taxon>
        <taxon>Cytophagales</taxon>
        <taxon>Reichenbachiellaceae</taxon>
        <taxon>Reichenbachiella</taxon>
    </lineage>
</organism>
<proteinExistence type="predicted"/>
<dbReference type="InterPro" id="IPR002909">
    <property type="entry name" value="IPT_dom"/>
</dbReference>
<feature type="domain" description="IPT/TIG" evidence="4">
    <location>
        <begin position="527"/>
        <end position="608"/>
    </location>
</feature>
<keyword evidence="2" id="KW-0732">Signal</keyword>
<dbReference type="InterPro" id="IPR026444">
    <property type="entry name" value="Secre_tail"/>
</dbReference>
<dbReference type="OrthoDB" id="868906at2"/>
<dbReference type="InterPro" id="IPR028994">
    <property type="entry name" value="Integrin_alpha_N"/>
</dbReference>
<dbReference type="Gene3D" id="2.130.10.130">
    <property type="entry name" value="Integrin alpha, N-terminal"/>
    <property type="match status" value="1"/>
</dbReference>
<dbReference type="PANTHER" id="PTHR46580">
    <property type="entry name" value="SENSOR KINASE-RELATED"/>
    <property type="match status" value="1"/>
</dbReference>
<dbReference type="NCBIfam" id="TIGR04183">
    <property type="entry name" value="Por_Secre_tail"/>
    <property type="match status" value="1"/>
</dbReference>
<evidence type="ECO:0000259" key="4">
    <source>
        <dbReference type="SMART" id="SM00429"/>
    </source>
</evidence>
<dbReference type="CDD" id="cd00102">
    <property type="entry name" value="IPT"/>
    <property type="match status" value="1"/>
</dbReference>
<dbReference type="InterPro" id="IPR013517">
    <property type="entry name" value="FG-GAP"/>
</dbReference>
<evidence type="ECO:0000313" key="5">
    <source>
        <dbReference type="EMBL" id="SMD33182.1"/>
    </source>
</evidence>